<gene>
    <name evidence="2" type="ORF">BDN70DRAFT_883690</name>
</gene>
<dbReference type="PROSITE" id="PS50011">
    <property type="entry name" value="PROTEIN_KINASE_DOM"/>
    <property type="match status" value="1"/>
</dbReference>
<dbReference type="EMBL" id="MU155332">
    <property type="protein sequence ID" value="KAF9475435.1"/>
    <property type="molecule type" value="Genomic_DNA"/>
</dbReference>
<dbReference type="InterPro" id="IPR011009">
    <property type="entry name" value="Kinase-like_dom_sf"/>
</dbReference>
<keyword evidence="2" id="KW-0418">Kinase</keyword>
<dbReference type="GO" id="GO:0005634">
    <property type="term" value="C:nucleus"/>
    <property type="evidence" value="ECO:0007669"/>
    <property type="project" value="TreeGrafter"/>
</dbReference>
<proteinExistence type="predicted"/>
<evidence type="ECO:0000259" key="1">
    <source>
        <dbReference type="PROSITE" id="PS50011"/>
    </source>
</evidence>
<evidence type="ECO:0000313" key="3">
    <source>
        <dbReference type="Proteomes" id="UP000807469"/>
    </source>
</evidence>
<dbReference type="GO" id="GO:0004674">
    <property type="term" value="F:protein serine/threonine kinase activity"/>
    <property type="evidence" value="ECO:0007669"/>
    <property type="project" value="TreeGrafter"/>
</dbReference>
<protein>
    <submittedName>
        <fullName evidence="2">Kinase-like protein</fullName>
    </submittedName>
</protein>
<evidence type="ECO:0000313" key="2">
    <source>
        <dbReference type="EMBL" id="KAF9475435.1"/>
    </source>
</evidence>
<dbReference type="Proteomes" id="UP000807469">
    <property type="component" value="Unassembled WGS sequence"/>
</dbReference>
<keyword evidence="2" id="KW-0808">Transferase</keyword>
<organism evidence="2 3">
    <name type="scientific">Pholiota conissans</name>
    <dbReference type="NCBI Taxonomy" id="109636"/>
    <lineage>
        <taxon>Eukaryota</taxon>
        <taxon>Fungi</taxon>
        <taxon>Dikarya</taxon>
        <taxon>Basidiomycota</taxon>
        <taxon>Agaricomycotina</taxon>
        <taxon>Agaricomycetes</taxon>
        <taxon>Agaricomycetidae</taxon>
        <taxon>Agaricales</taxon>
        <taxon>Agaricineae</taxon>
        <taxon>Strophariaceae</taxon>
        <taxon>Pholiota</taxon>
    </lineage>
</organism>
<name>A0A9P6CW82_9AGAR</name>
<accession>A0A9P6CW82</accession>
<dbReference type="PANTHER" id="PTHR44167:SF24">
    <property type="entry name" value="SERINE_THREONINE-PROTEIN KINASE CHK2"/>
    <property type="match status" value="1"/>
</dbReference>
<dbReference type="SUPFAM" id="SSF56112">
    <property type="entry name" value="Protein kinase-like (PK-like)"/>
    <property type="match status" value="1"/>
</dbReference>
<sequence>MSDSSTLTATGAHSSEKEVVYDPSIRSASELFWVGIQPFLLSRGYRLRERYQPDWKPSWIADSGKPSKLRALCEDRLSLEGPVMDAVRISDNSRVVLKKVRTAGFEISVSQFLSSPTLRQDPRNHTVPLLDVIPLPTDDDWALLVMPKLLEFQRLPFRRVGEFCEAVLQYLQALEFMHEHNVVHRDVCMTNLAMDISKVIPKGSHMSLWQTHDGVNWADFQWYERWSVRPVQYYLIDFGISLHLPKKDVVTWGVWGRDKTVPEMSSTSRYDPFKVDIYQLGRVFLDIIDKYPRLSRIFLPLAERMTCTNPKDRPTAAEAVKLCQTLISKLSRWTLSRRIWMKTEYHEYGCSPIEHFLVRFCGWNPTYL</sequence>
<dbReference type="InterPro" id="IPR000719">
    <property type="entry name" value="Prot_kinase_dom"/>
</dbReference>
<dbReference type="SMART" id="SM00220">
    <property type="entry name" value="S_TKc"/>
    <property type="match status" value="1"/>
</dbReference>
<dbReference type="OrthoDB" id="5987198at2759"/>
<feature type="domain" description="Protein kinase" evidence="1">
    <location>
        <begin position="55"/>
        <end position="327"/>
    </location>
</feature>
<dbReference type="GO" id="GO:0044773">
    <property type="term" value="P:mitotic DNA damage checkpoint signaling"/>
    <property type="evidence" value="ECO:0007669"/>
    <property type="project" value="TreeGrafter"/>
</dbReference>
<reference evidence="2" key="1">
    <citation type="submission" date="2020-11" db="EMBL/GenBank/DDBJ databases">
        <authorList>
            <consortium name="DOE Joint Genome Institute"/>
            <person name="Ahrendt S."/>
            <person name="Riley R."/>
            <person name="Andreopoulos W."/>
            <person name="Labutti K."/>
            <person name="Pangilinan J."/>
            <person name="Ruiz-Duenas F.J."/>
            <person name="Barrasa J.M."/>
            <person name="Sanchez-Garcia M."/>
            <person name="Camarero S."/>
            <person name="Miyauchi S."/>
            <person name="Serrano A."/>
            <person name="Linde D."/>
            <person name="Babiker R."/>
            <person name="Drula E."/>
            <person name="Ayuso-Fernandez I."/>
            <person name="Pacheco R."/>
            <person name="Padilla G."/>
            <person name="Ferreira P."/>
            <person name="Barriuso J."/>
            <person name="Kellner H."/>
            <person name="Castanera R."/>
            <person name="Alfaro M."/>
            <person name="Ramirez L."/>
            <person name="Pisabarro A.G."/>
            <person name="Kuo A."/>
            <person name="Tritt A."/>
            <person name="Lipzen A."/>
            <person name="He G."/>
            <person name="Yan M."/>
            <person name="Ng V."/>
            <person name="Cullen D."/>
            <person name="Martin F."/>
            <person name="Rosso M.-N."/>
            <person name="Henrissat B."/>
            <person name="Hibbett D."/>
            <person name="Martinez A.T."/>
            <person name="Grigoriev I.V."/>
        </authorList>
    </citation>
    <scope>NUCLEOTIDE SEQUENCE</scope>
    <source>
        <strain evidence="2">CIRM-BRFM 674</strain>
    </source>
</reference>
<keyword evidence="3" id="KW-1185">Reference proteome</keyword>
<dbReference type="GO" id="GO:0005524">
    <property type="term" value="F:ATP binding"/>
    <property type="evidence" value="ECO:0007669"/>
    <property type="project" value="InterPro"/>
</dbReference>
<dbReference type="AlphaFoldDB" id="A0A9P6CW82"/>
<comment type="caution">
    <text evidence="2">The sequence shown here is derived from an EMBL/GenBank/DDBJ whole genome shotgun (WGS) entry which is preliminary data.</text>
</comment>
<dbReference type="PANTHER" id="PTHR44167">
    <property type="entry name" value="OVARIAN-SPECIFIC SERINE/THREONINE-PROTEIN KINASE LOK-RELATED"/>
    <property type="match status" value="1"/>
</dbReference>
<dbReference type="Gene3D" id="1.10.510.10">
    <property type="entry name" value="Transferase(Phosphotransferase) domain 1"/>
    <property type="match status" value="1"/>
</dbReference>